<dbReference type="AlphaFoldDB" id="A0AAV9IRQ0"/>
<gene>
    <name evidence="3" type="ORF">CDCA_CDCA03G1002</name>
</gene>
<dbReference type="PANTHER" id="PTHR43173">
    <property type="entry name" value="ABC1 FAMILY PROTEIN"/>
    <property type="match status" value="1"/>
</dbReference>
<dbReference type="InterPro" id="IPR011009">
    <property type="entry name" value="Kinase-like_dom_sf"/>
</dbReference>
<proteinExistence type="predicted"/>
<name>A0AAV9IRQ0_CYACA</name>
<dbReference type="InterPro" id="IPR004147">
    <property type="entry name" value="ABC1_dom"/>
</dbReference>
<keyword evidence="4" id="KW-1185">Reference proteome</keyword>
<dbReference type="PANTHER" id="PTHR43173:SF12">
    <property type="entry name" value="PROTEIN KINASE SUPERFAMILY PROTEIN"/>
    <property type="match status" value="1"/>
</dbReference>
<feature type="compositionally biased region" description="Polar residues" evidence="1">
    <location>
        <begin position="94"/>
        <end position="107"/>
    </location>
</feature>
<comment type="caution">
    <text evidence="3">The sequence shown here is derived from an EMBL/GenBank/DDBJ whole genome shotgun (WGS) entry which is preliminary data.</text>
</comment>
<feature type="compositionally biased region" description="Polar residues" evidence="1">
    <location>
        <begin position="844"/>
        <end position="857"/>
    </location>
</feature>
<dbReference type="EMBL" id="JANCYW010000003">
    <property type="protein sequence ID" value="KAK4534977.1"/>
    <property type="molecule type" value="Genomic_DNA"/>
</dbReference>
<reference evidence="3 4" key="1">
    <citation type="submission" date="2022-07" db="EMBL/GenBank/DDBJ databases">
        <title>Genome-wide signatures of adaptation to extreme environments.</title>
        <authorList>
            <person name="Cho C.H."/>
            <person name="Yoon H.S."/>
        </authorList>
    </citation>
    <scope>NUCLEOTIDE SEQUENCE [LARGE SCALE GENOMIC DNA]</scope>
    <source>
        <strain evidence="3 4">DBV 063 E5</strain>
    </source>
</reference>
<feature type="compositionally biased region" description="Low complexity" evidence="1">
    <location>
        <begin position="144"/>
        <end position="154"/>
    </location>
</feature>
<dbReference type="Proteomes" id="UP001301350">
    <property type="component" value="Unassembled WGS sequence"/>
</dbReference>
<sequence>MWVTARRDGVCPRRGVCLAEAEEAVQRGVGPTAEDATAAWPWQRIWRPGAPGDSERAAAAAALTTRGYHTCRRTLEQILAYAERNSEERFLLASASTAADPGTSTRRAPTALEGSKDEDAPDSLDDSEPSKSASEPSPAEDETPTAAAPSDTAPLELEPAPSDFSRPLWEESPAADAPETKPSQEAPRPLPARRNPRVSDTTTRSGRQRRCKRVSFWTRALGFCGRGCLLLLLRLFASRRQWTLTRTAIIVSSILPGPQQPLALAFFQPLAFGYAASPTLRKLRPGLWRSLEFWQRVIPVYISYKMTAKKANKLSAADARLLWEERHAWGSERVYRLCIELRGFFLKDGRLLSRREDFLPSAWCSRLGMLEDCVPPVPIDEIRATVQEAFGIPMESLFLWFDRLALATATIAQVHRCEMPDGRSVVLKAQYGSQEKLCQLDLKNLRLLARFLQAFELQFDLVSVVREFERQIPLEFDFEREARMMNTIRRNIRSAKLHDFIVVPEIVNDLVARRALVMTYIAGCKITDVERIADWELDMPNLMENVVIAYGQMMLVDGVFHADPHPGNLLAMQDGRVALIDFGQVKRLREFTRRRLCWLYLALADGDDHLIATRFQELGVKIDMHPALRSSVVPTVLESRPNTSNSARSHTEIEAVSDAGTGRDSAGRWSEARPSSTRLASLMCAPTDTTMAMYARYIFDNRPGMDVEMSSPDGATPLKFLRFQEFPEDLYLVVHCVQLLRGLLERMNANVSLSDAFAPYAAKGIRKIPHMSGSHVAALSLERPRSQGRMPPTPAVQSPRTRSSGSISSESSNVQPPGRASPGLHPADRPSRTHASRSVLPSERSVSAPNSPMNDASSRWALTAPSESPLKQPRQL</sequence>
<feature type="compositionally biased region" description="Low complexity" evidence="1">
    <location>
        <begin position="803"/>
        <end position="812"/>
    </location>
</feature>
<protein>
    <recommendedName>
        <fullName evidence="2">ABC1 atypical kinase-like domain-containing protein</fullName>
    </recommendedName>
</protein>
<evidence type="ECO:0000313" key="3">
    <source>
        <dbReference type="EMBL" id="KAK4534977.1"/>
    </source>
</evidence>
<evidence type="ECO:0000256" key="1">
    <source>
        <dbReference type="SAM" id="MobiDB-lite"/>
    </source>
</evidence>
<organism evidence="3 4">
    <name type="scientific">Cyanidium caldarium</name>
    <name type="common">Red alga</name>
    <dbReference type="NCBI Taxonomy" id="2771"/>
    <lineage>
        <taxon>Eukaryota</taxon>
        <taxon>Rhodophyta</taxon>
        <taxon>Bangiophyceae</taxon>
        <taxon>Cyanidiales</taxon>
        <taxon>Cyanidiaceae</taxon>
        <taxon>Cyanidium</taxon>
    </lineage>
</organism>
<feature type="region of interest" description="Disordered" evidence="1">
    <location>
        <begin position="93"/>
        <end position="206"/>
    </location>
</feature>
<dbReference type="SUPFAM" id="SSF56112">
    <property type="entry name" value="Protein kinase-like (PK-like)"/>
    <property type="match status" value="1"/>
</dbReference>
<feature type="region of interest" description="Disordered" evidence="1">
    <location>
        <begin position="781"/>
        <end position="876"/>
    </location>
</feature>
<dbReference type="Pfam" id="PF03109">
    <property type="entry name" value="ABC1"/>
    <property type="match status" value="1"/>
</dbReference>
<feature type="domain" description="ABC1 atypical kinase-like" evidence="2">
    <location>
        <begin position="370"/>
        <end position="612"/>
    </location>
</feature>
<evidence type="ECO:0000313" key="4">
    <source>
        <dbReference type="Proteomes" id="UP001301350"/>
    </source>
</evidence>
<dbReference type="InterPro" id="IPR051130">
    <property type="entry name" value="Mito_struct-func_regulator"/>
</dbReference>
<accession>A0AAV9IRQ0</accession>
<evidence type="ECO:0000259" key="2">
    <source>
        <dbReference type="Pfam" id="PF03109"/>
    </source>
</evidence>
<dbReference type="CDD" id="cd05121">
    <property type="entry name" value="ABC1_ADCK3-like"/>
    <property type="match status" value="1"/>
</dbReference>
<feature type="region of interest" description="Disordered" evidence="1">
    <location>
        <begin position="638"/>
        <end position="673"/>
    </location>
</feature>